<evidence type="ECO:0000259" key="1">
    <source>
        <dbReference type="Pfam" id="PF03732"/>
    </source>
</evidence>
<proteinExistence type="predicted"/>
<dbReference type="GO" id="GO:0003964">
    <property type="term" value="F:RNA-directed DNA polymerase activity"/>
    <property type="evidence" value="ECO:0007669"/>
    <property type="project" value="UniProtKB-KW"/>
</dbReference>
<name>A0A699GU96_TANCI</name>
<dbReference type="InterPro" id="IPR021109">
    <property type="entry name" value="Peptidase_aspartic_dom_sf"/>
</dbReference>
<dbReference type="InterPro" id="IPR005162">
    <property type="entry name" value="Retrotrans_gag_dom"/>
</dbReference>
<dbReference type="PANTHER" id="PTHR33067:SF35">
    <property type="entry name" value="ASPARTIC PEPTIDASE DDI1-TYPE DOMAIN-CONTAINING PROTEIN"/>
    <property type="match status" value="1"/>
</dbReference>
<reference evidence="2" key="1">
    <citation type="journal article" date="2019" name="Sci. Rep.">
        <title>Draft genome of Tanacetum cinerariifolium, the natural source of mosquito coil.</title>
        <authorList>
            <person name="Yamashiro T."/>
            <person name="Shiraishi A."/>
            <person name="Satake H."/>
            <person name="Nakayama K."/>
        </authorList>
    </citation>
    <scope>NUCLEOTIDE SEQUENCE</scope>
</reference>
<gene>
    <name evidence="2" type="ORF">Tci_197628</name>
</gene>
<dbReference type="Pfam" id="PF03732">
    <property type="entry name" value="Retrotrans_gag"/>
    <property type="match status" value="1"/>
</dbReference>
<evidence type="ECO:0000313" key="2">
    <source>
        <dbReference type="EMBL" id="GEW25652.1"/>
    </source>
</evidence>
<keyword evidence="2" id="KW-0808">Transferase</keyword>
<dbReference type="AlphaFoldDB" id="A0A699GU96"/>
<organism evidence="2">
    <name type="scientific">Tanacetum cinerariifolium</name>
    <name type="common">Dalmatian daisy</name>
    <name type="synonym">Chrysanthemum cinerariifolium</name>
    <dbReference type="NCBI Taxonomy" id="118510"/>
    <lineage>
        <taxon>Eukaryota</taxon>
        <taxon>Viridiplantae</taxon>
        <taxon>Streptophyta</taxon>
        <taxon>Embryophyta</taxon>
        <taxon>Tracheophyta</taxon>
        <taxon>Spermatophyta</taxon>
        <taxon>Magnoliopsida</taxon>
        <taxon>eudicotyledons</taxon>
        <taxon>Gunneridae</taxon>
        <taxon>Pentapetalae</taxon>
        <taxon>asterids</taxon>
        <taxon>campanulids</taxon>
        <taxon>Asterales</taxon>
        <taxon>Asteraceae</taxon>
        <taxon>Asteroideae</taxon>
        <taxon>Anthemideae</taxon>
        <taxon>Anthemidinae</taxon>
        <taxon>Tanacetum</taxon>
    </lineage>
</organism>
<keyword evidence="2" id="KW-0548">Nucleotidyltransferase</keyword>
<dbReference type="Gene3D" id="2.40.70.10">
    <property type="entry name" value="Acid Proteases"/>
    <property type="match status" value="1"/>
</dbReference>
<comment type="caution">
    <text evidence="2">The sequence shown here is derived from an EMBL/GenBank/DDBJ whole genome shotgun (WGS) entry which is preliminary data.</text>
</comment>
<dbReference type="EMBL" id="BKCJ010051062">
    <property type="protein sequence ID" value="GEW25652.1"/>
    <property type="molecule type" value="Genomic_DNA"/>
</dbReference>
<dbReference type="PANTHER" id="PTHR33067">
    <property type="entry name" value="RNA-DIRECTED DNA POLYMERASE-RELATED"/>
    <property type="match status" value="1"/>
</dbReference>
<protein>
    <submittedName>
        <fullName evidence="2">Reverse transcriptase domain-containing protein</fullName>
    </submittedName>
</protein>
<keyword evidence="2" id="KW-0695">RNA-directed DNA polymerase</keyword>
<accession>A0A699GU96</accession>
<dbReference type="CDD" id="cd00303">
    <property type="entry name" value="retropepsin_like"/>
    <property type="match status" value="1"/>
</dbReference>
<feature type="domain" description="Retrotransposon gag" evidence="1">
    <location>
        <begin position="69"/>
        <end position="159"/>
    </location>
</feature>
<sequence length="954" mass="108953">MIPRRRQRKQTSNIVEPEIRTIVEMADNRTMAQILQAPIEGYEDVIIVPPINANNFELKQTLINLVQSNQFTGKARTWLDKEPPRSILTWEDLVSKFINQFFPPSKTTYLQNEIINFLQKSNETFNEAWERFKDLLRQCPHHGFSKLHQLDTFYNALNPNDQNALDSTAGGNFLDKIPRECLSIIESKSKVRYSRSRVTDTRVSTNAPLPSSSPSHSFDLQQITASLKDKLDIRMSRFEKSLNDMKAFFATLTAPIKAVEEKNQQDFQKSFEKKQDDFHNQMMNFMKNLYNNKASSSSSLSSNTIPNPRNKAKAITTRSGISYDGPPIPPPVVEKETEATKDIELPSTEDIQPPLVQVPDKEPIDEPFAVPKPKANFPYPSRLAKEKLREKDDILAAKFMENFHDLHFELSFADALVHVPKFAPMFKKLLNNKDKLVALTKTPLNENCSTVVLKKLPEKLGDPGRFLIPCDFLKFDNFLALADLGASINLMPLSIWKKLRLSTLNDTKMVLELADRTISKPIDVAENVFVKVGKFYFPADFVVLDFIADPRVPLILERPFLSTAHAIINVHEREIILRQDKQSLTLQCGDTPSIKKYKFESLNKVDFLNAGESDLYSEVIENFLNDTSNPIGVENYVFNMEEDILFLERLLSEDPSPPPPMIPNQTKSSIEEPEHSFSMGYEHFNTTLVTNEVTESSTKNLVPIPRECEVTSDKESESFEPAKEDSSVFTTFPNPLFKDKDDVTIHDEDVPIEEYKVYSNPLFDDDEINSDELESHVESNFVEPLSNRDALIDSSQKFDHLEEFFGPLIPDNDSQREEIDIVTEMDDVLPPGVENDDDLDGEIDAVNDLHVDNSISNFKHEYSDDEEFDFDNPSVPLPPPEPPDEELDFKIDFGDEILVVRNNIVEFECLNPKVEFDDENDDYSYFMFVMFAKVFSFLLSAKSEDTIFDSGISV</sequence>